<sequence length="414" mass="47589">MGIWKSVSIVKVERTVDLFVCRVLVYFDDLEPNVDINVHPPFAYDNLFPQFPLFLMAKFAQPEQQDYLHVVLSQVFEYLDDRDEVLGSPNPKTFGNLFSCLLVNNLWRESAVSILWRHPFHRCHRRGGKSLIHTLLSCLDQSERQDLYNDGVFVPAGKYNSPVYDYANFIKSLDYCQLISSVKSWCKVHLEGGTDESVTAILRSILKLMVARSAHLKTLNIRSAASCNDDLYMLMVEPEICSLVKPVRNLLISCYFPKDTFLTALTKRCKNLHSLRIMSLNVDDDKSHLMAQKLALLIESQRGLKRVTLSKCKSLAAIVIPSLIKQKRTLRQVGFYGVDFEGCRKLDVVKSCSRLESLSIVDCYNMNFTLISPLIHNQHKRLQEVTVRNCSPARVSDKLEAWADMINFREYHYH</sequence>
<name>A0A9N9B894_9GLOM</name>
<evidence type="ECO:0000259" key="1">
    <source>
        <dbReference type="Pfam" id="PF12937"/>
    </source>
</evidence>
<reference evidence="2" key="1">
    <citation type="submission" date="2021-06" db="EMBL/GenBank/DDBJ databases">
        <authorList>
            <person name="Kallberg Y."/>
            <person name="Tangrot J."/>
            <person name="Rosling A."/>
        </authorList>
    </citation>
    <scope>NUCLEOTIDE SEQUENCE</scope>
    <source>
        <strain evidence="2">CL551</strain>
    </source>
</reference>
<dbReference type="Gene3D" id="3.80.10.10">
    <property type="entry name" value="Ribonuclease Inhibitor"/>
    <property type="match status" value="1"/>
</dbReference>
<organism evidence="2 3">
    <name type="scientific">Acaulospora morrowiae</name>
    <dbReference type="NCBI Taxonomy" id="94023"/>
    <lineage>
        <taxon>Eukaryota</taxon>
        <taxon>Fungi</taxon>
        <taxon>Fungi incertae sedis</taxon>
        <taxon>Mucoromycota</taxon>
        <taxon>Glomeromycotina</taxon>
        <taxon>Glomeromycetes</taxon>
        <taxon>Diversisporales</taxon>
        <taxon>Acaulosporaceae</taxon>
        <taxon>Acaulospora</taxon>
    </lineage>
</organism>
<proteinExistence type="predicted"/>
<dbReference type="OrthoDB" id="2388139at2759"/>
<evidence type="ECO:0000313" key="2">
    <source>
        <dbReference type="EMBL" id="CAG8559011.1"/>
    </source>
</evidence>
<evidence type="ECO:0000313" key="3">
    <source>
        <dbReference type="Proteomes" id="UP000789342"/>
    </source>
</evidence>
<dbReference type="Proteomes" id="UP000789342">
    <property type="component" value="Unassembled WGS sequence"/>
</dbReference>
<comment type="caution">
    <text evidence="2">The sequence shown here is derived from an EMBL/GenBank/DDBJ whole genome shotgun (WGS) entry which is preliminary data.</text>
</comment>
<dbReference type="SUPFAM" id="SSF52047">
    <property type="entry name" value="RNI-like"/>
    <property type="match status" value="1"/>
</dbReference>
<dbReference type="EMBL" id="CAJVPV010003758">
    <property type="protein sequence ID" value="CAG8559011.1"/>
    <property type="molecule type" value="Genomic_DNA"/>
</dbReference>
<feature type="domain" description="F-box" evidence="1">
    <location>
        <begin position="71"/>
        <end position="121"/>
    </location>
</feature>
<dbReference type="InterPro" id="IPR001810">
    <property type="entry name" value="F-box_dom"/>
</dbReference>
<accession>A0A9N9B894</accession>
<dbReference type="AlphaFoldDB" id="A0A9N9B894"/>
<gene>
    <name evidence="2" type="ORF">AMORRO_LOCUS5928</name>
</gene>
<dbReference type="InterPro" id="IPR032675">
    <property type="entry name" value="LRR_dom_sf"/>
</dbReference>
<protein>
    <submittedName>
        <fullName evidence="2">8885_t:CDS:1</fullName>
    </submittedName>
</protein>
<keyword evidence="3" id="KW-1185">Reference proteome</keyword>
<dbReference type="Pfam" id="PF12937">
    <property type="entry name" value="F-box-like"/>
    <property type="match status" value="1"/>
</dbReference>